<protein>
    <recommendedName>
        <fullName evidence="2">Phospholipid scramblase</fullName>
    </recommendedName>
</protein>
<dbReference type="InterPro" id="IPR005552">
    <property type="entry name" value="Scramblase"/>
</dbReference>
<dbReference type="Proteomes" id="UP000283509">
    <property type="component" value="Unassembled WGS sequence"/>
</dbReference>
<comment type="similarity">
    <text evidence="1 2">Belongs to the phospholipid scramblase family.</text>
</comment>
<comment type="function">
    <text evidence="2">May mediate accelerated ATP-independent bidirectional transbilayer migration of phospholipids upon binding calcium ions that results in a loss of phospholipid asymmetry in the plasma membrane.</text>
</comment>
<sequence length="224" mass="24998">MNYVVPPGLEYLTQLDQVLVQQLYEVFELLSGCEMNNKYLLKNSVGQQFLKAVEDTDCCTRQCCGPMRSFEMQLLDNHEQEIMHLSRPLACVNCCCSCCLQSLEVSAPPGNPIGSIHQEWSICTPIAGKFTVRNVSGDVVLKIQGPVCAISCGSDVEFKVFTADESAQIGCITKQWRGFCAEALTDADSFGVTFPMDLEVRMKALLIGAMFLIDFMYFERKQNN</sequence>
<keyword evidence="2" id="KW-0564">Palmitate</keyword>
<keyword evidence="4" id="KW-1185">Reference proteome</keyword>
<accession>A0A423TRC4</accession>
<dbReference type="PANTHER" id="PTHR23248:SF9">
    <property type="entry name" value="PHOSPHOLIPID SCRAMBLASE"/>
    <property type="match status" value="1"/>
</dbReference>
<dbReference type="GO" id="GO:0017128">
    <property type="term" value="F:phospholipid scramblase activity"/>
    <property type="evidence" value="ECO:0007669"/>
    <property type="project" value="InterPro"/>
</dbReference>
<evidence type="ECO:0000313" key="4">
    <source>
        <dbReference type="Proteomes" id="UP000283509"/>
    </source>
</evidence>
<name>A0A423TRC4_PENVA</name>
<dbReference type="AlphaFoldDB" id="A0A423TRC4"/>
<keyword evidence="2" id="KW-0449">Lipoprotein</keyword>
<evidence type="ECO:0000256" key="1">
    <source>
        <dbReference type="ARBA" id="ARBA00005350"/>
    </source>
</evidence>
<gene>
    <name evidence="3" type="ORF">C7M84_002288</name>
</gene>
<comment type="cofactor">
    <cofactor evidence="2">
        <name>Ca(2+)</name>
        <dbReference type="ChEBI" id="CHEBI:29108"/>
    </cofactor>
</comment>
<evidence type="ECO:0000313" key="3">
    <source>
        <dbReference type="EMBL" id="ROT79009.1"/>
    </source>
</evidence>
<dbReference type="PANTHER" id="PTHR23248">
    <property type="entry name" value="PHOSPHOLIPID SCRAMBLASE-RELATED"/>
    <property type="match status" value="1"/>
</dbReference>
<proteinExistence type="inferred from homology"/>
<organism evidence="3 4">
    <name type="scientific">Penaeus vannamei</name>
    <name type="common">Whiteleg shrimp</name>
    <name type="synonym">Litopenaeus vannamei</name>
    <dbReference type="NCBI Taxonomy" id="6689"/>
    <lineage>
        <taxon>Eukaryota</taxon>
        <taxon>Metazoa</taxon>
        <taxon>Ecdysozoa</taxon>
        <taxon>Arthropoda</taxon>
        <taxon>Crustacea</taxon>
        <taxon>Multicrustacea</taxon>
        <taxon>Malacostraca</taxon>
        <taxon>Eumalacostraca</taxon>
        <taxon>Eucarida</taxon>
        <taxon>Decapoda</taxon>
        <taxon>Dendrobranchiata</taxon>
        <taxon>Penaeoidea</taxon>
        <taxon>Penaeidae</taxon>
        <taxon>Penaeus</taxon>
    </lineage>
</organism>
<dbReference type="Pfam" id="PF03803">
    <property type="entry name" value="Scramblase"/>
    <property type="match status" value="1"/>
</dbReference>
<keyword evidence="2" id="KW-0106">Calcium</keyword>
<evidence type="ECO:0000256" key="2">
    <source>
        <dbReference type="RuleBase" id="RU363116"/>
    </source>
</evidence>
<dbReference type="OrthoDB" id="191150at2759"/>
<comment type="caution">
    <text evidence="3">The sequence shown here is derived from an EMBL/GenBank/DDBJ whole genome shotgun (WGS) entry which is preliminary data.</text>
</comment>
<dbReference type="EMBL" id="QCYY01001305">
    <property type="protein sequence ID" value="ROT79009.1"/>
    <property type="molecule type" value="Genomic_DNA"/>
</dbReference>
<reference evidence="3 4" key="2">
    <citation type="submission" date="2019-01" db="EMBL/GenBank/DDBJ databases">
        <title>The decoding of complex shrimp genome reveals the adaptation for benthos swimmer, frequently molting mechanism and breeding impact on genome.</title>
        <authorList>
            <person name="Sun Y."/>
            <person name="Gao Y."/>
            <person name="Yu Y."/>
        </authorList>
    </citation>
    <scope>NUCLEOTIDE SEQUENCE [LARGE SCALE GENOMIC DNA]</scope>
    <source>
        <tissue evidence="3">Muscle</tissue>
    </source>
</reference>
<reference evidence="3 4" key="1">
    <citation type="submission" date="2018-04" db="EMBL/GenBank/DDBJ databases">
        <authorList>
            <person name="Zhang X."/>
            <person name="Yuan J."/>
            <person name="Li F."/>
            <person name="Xiang J."/>
        </authorList>
    </citation>
    <scope>NUCLEOTIDE SEQUENCE [LARGE SCALE GENOMIC DNA]</scope>
    <source>
        <tissue evidence="3">Muscle</tissue>
    </source>
</reference>
<dbReference type="GO" id="GO:0005886">
    <property type="term" value="C:plasma membrane"/>
    <property type="evidence" value="ECO:0007669"/>
    <property type="project" value="TreeGrafter"/>
</dbReference>